<organism evidence="1 2">
    <name type="scientific">Portunus trituberculatus</name>
    <name type="common">Swimming crab</name>
    <name type="synonym">Neptunus trituberculatus</name>
    <dbReference type="NCBI Taxonomy" id="210409"/>
    <lineage>
        <taxon>Eukaryota</taxon>
        <taxon>Metazoa</taxon>
        <taxon>Ecdysozoa</taxon>
        <taxon>Arthropoda</taxon>
        <taxon>Crustacea</taxon>
        <taxon>Multicrustacea</taxon>
        <taxon>Malacostraca</taxon>
        <taxon>Eumalacostraca</taxon>
        <taxon>Eucarida</taxon>
        <taxon>Decapoda</taxon>
        <taxon>Pleocyemata</taxon>
        <taxon>Brachyura</taxon>
        <taxon>Eubrachyura</taxon>
        <taxon>Portunoidea</taxon>
        <taxon>Portunidae</taxon>
        <taxon>Portuninae</taxon>
        <taxon>Portunus</taxon>
    </lineage>
</organism>
<sequence length="219" mass="24242">MKGCSAAMECSPMTGRLHSGAACETRSTEDNVLLRLSDSLHRGRRHPSVTRGRACVAGGGSRYSLCRVGVCPRPHNEAADPMATPPAYVTRPLWAARPPRFVRAAREASRDRPGRRLAPKLHHYSLRLLDNPGCGRGVSGGHDLPPHESLMRERAYLITRSGGLQWRRVHLSHTLHVSFSPSFASPLIKKCACVHEMNGFVCRERKGFSSLTKNFITFH</sequence>
<reference evidence="1 2" key="1">
    <citation type="submission" date="2019-05" db="EMBL/GenBank/DDBJ databases">
        <title>Another draft genome of Portunus trituberculatus and its Hox gene families provides insights of decapod evolution.</title>
        <authorList>
            <person name="Jeong J.-H."/>
            <person name="Song I."/>
            <person name="Kim S."/>
            <person name="Choi T."/>
            <person name="Kim D."/>
            <person name="Ryu S."/>
            <person name="Kim W."/>
        </authorList>
    </citation>
    <scope>NUCLEOTIDE SEQUENCE [LARGE SCALE GENOMIC DNA]</scope>
    <source>
        <tissue evidence="1">Muscle</tissue>
    </source>
</reference>
<dbReference type="Proteomes" id="UP000324222">
    <property type="component" value="Unassembled WGS sequence"/>
</dbReference>
<gene>
    <name evidence="1" type="ORF">E2C01_067018</name>
</gene>
<evidence type="ECO:0000313" key="1">
    <source>
        <dbReference type="EMBL" id="MPC72706.1"/>
    </source>
</evidence>
<accession>A0A5B7HSB5</accession>
<protein>
    <submittedName>
        <fullName evidence="1">Uncharacterized protein</fullName>
    </submittedName>
</protein>
<proteinExistence type="predicted"/>
<comment type="caution">
    <text evidence="1">The sequence shown here is derived from an EMBL/GenBank/DDBJ whole genome shotgun (WGS) entry which is preliminary data.</text>
</comment>
<dbReference type="EMBL" id="VSRR010035261">
    <property type="protein sequence ID" value="MPC72706.1"/>
    <property type="molecule type" value="Genomic_DNA"/>
</dbReference>
<name>A0A5B7HSB5_PORTR</name>
<dbReference type="AlphaFoldDB" id="A0A5B7HSB5"/>
<evidence type="ECO:0000313" key="2">
    <source>
        <dbReference type="Proteomes" id="UP000324222"/>
    </source>
</evidence>
<keyword evidence="2" id="KW-1185">Reference proteome</keyword>